<feature type="compositionally biased region" description="Polar residues" evidence="1">
    <location>
        <begin position="1"/>
        <end position="17"/>
    </location>
</feature>
<sequence length="68" mass="7017">MSLSTLLSDLFSGSDTGTELPDANADTGEGISSVTVVRECRHCGTNVSAGTAQCPTCDSDEIVTYSIE</sequence>
<evidence type="ECO:0000256" key="1">
    <source>
        <dbReference type="SAM" id="MobiDB-lite"/>
    </source>
</evidence>
<gene>
    <name evidence="3" type="ORF">SAMN04488694_13023</name>
    <name evidence="2" type="ORF">SAMN05192552_102522</name>
</gene>
<name>A0A1I0J2C7_9EURY</name>
<organism evidence="3 4">
    <name type="scientific">Natrinema hispanicum</name>
    <dbReference type="NCBI Taxonomy" id="392421"/>
    <lineage>
        <taxon>Archaea</taxon>
        <taxon>Methanobacteriati</taxon>
        <taxon>Methanobacteriota</taxon>
        <taxon>Stenosarchaea group</taxon>
        <taxon>Halobacteria</taxon>
        <taxon>Halobacteriales</taxon>
        <taxon>Natrialbaceae</taxon>
        <taxon>Natrinema</taxon>
    </lineage>
</organism>
<dbReference type="AlphaFoldDB" id="A0A1I0J2C7"/>
<keyword evidence="4" id="KW-1185">Reference proteome</keyword>
<reference evidence="3" key="1">
    <citation type="submission" date="2016-10" db="EMBL/GenBank/DDBJ databases">
        <authorList>
            <person name="de Groot N.N."/>
        </authorList>
    </citation>
    <scope>NUCLEOTIDE SEQUENCE [LARGE SCALE GENOMIC DNA]</scope>
    <source>
        <strain evidence="3">CDM_6</strain>
    </source>
</reference>
<evidence type="ECO:0000313" key="5">
    <source>
        <dbReference type="Proteomes" id="UP000324021"/>
    </source>
</evidence>
<proteinExistence type="predicted"/>
<evidence type="ECO:0000313" key="3">
    <source>
        <dbReference type="EMBL" id="SEU03833.1"/>
    </source>
</evidence>
<dbReference type="Proteomes" id="UP000199320">
    <property type="component" value="Unassembled WGS sequence"/>
</dbReference>
<dbReference type="Proteomes" id="UP000324021">
    <property type="component" value="Unassembled WGS sequence"/>
</dbReference>
<reference evidence="4 5" key="2">
    <citation type="submission" date="2016-10" db="EMBL/GenBank/DDBJ databases">
        <authorList>
            <person name="Varghese N."/>
            <person name="Submissions S."/>
        </authorList>
    </citation>
    <scope>NUCLEOTIDE SEQUENCE [LARGE SCALE GENOMIC DNA]</scope>
    <source>
        <strain evidence="2 5">CDM_1</strain>
        <strain evidence="4">CDM_6</strain>
    </source>
</reference>
<evidence type="ECO:0000313" key="4">
    <source>
        <dbReference type="Proteomes" id="UP000199320"/>
    </source>
</evidence>
<dbReference type="RefSeq" id="WP_092935173.1">
    <property type="nucleotide sequence ID" value="NZ_FMZP01000025.1"/>
</dbReference>
<evidence type="ECO:0008006" key="6">
    <source>
        <dbReference type="Google" id="ProtNLM"/>
    </source>
</evidence>
<evidence type="ECO:0000313" key="2">
    <source>
        <dbReference type="EMBL" id="SDD48324.1"/>
    </source>
</evidence>
<dbReference type="OrthoDB" id="295069at2157"/>
<accession>A0A1I0J2C7</accession>
<feature type="region of interest" description="Disordered" evidence="1">
    <location>
        <begin position="1"/>
        <end position="28"/>
    </location>
</feature>
<protein>
    <recommendedName>
        <fullName evidence="6">Small CPxCG-related zinc finger protein</fullName>
    </recommendedName>
</protein>
<dbReference type="EMBL" id="FOIC01000030">
    <property type="protein sequence ID" value="SEU03833.1"/>
    <property type="molecule type" value="Genomic_DNA"/>
</dbReference>
<dbReference type="EMBL" id="FMZP01000025">
    <property type="protein sequence ID" value="SDD48324.1"/>
    <property type="molecule type" value="Genomic_DNA"/>
</dbReference>